<evidence type="ECO:0000256" key="2">
    <source>
        <dbReference type="SAM" id="Coils"/>
    </source>
</evidence>
<keyword evidence="1" id="KW-0863">Zinc-finger</keyword>
<evidence type="ECO:0000313" key="4">
    <source>
        <dbReference type="EMBL" id="CAC5426511.1"/>
    </source>
</evidence>
<keyword evidence="1" id="KW-0479">Metal-binding</keyword>
<dbReference type="PANTHER" id="PTHR25462">
    <property type="entry name" value="BONUS, ISOFORM C-RELATED"/>
    <property type="match status" value="1"/>
</dbReference>
<proteinExistence type="predicted"/>
<evidence type="ECO:0000256" key="1">
    <source>
        <dbReference type="PROSITE-ProRule" id="PRU00024"/>
    </source>
</evidence>
<dbReference type="CDD" id="cd19757">
    <property type="entry name" value="Bbox1"/>
    <property type="match status" value="1"/>
</dbReference>
<dbReference type="SUPFAM" id="SSF57845">
    <property type="entry name" value="B-box zinc-binding domain"/>
    <property type="match status" value="1"/>
</dbReference>
<dbReference type="GO" id="GO:0008270">
    <property type="term" value="F:zinc ion binding"/>
    <property type="evidence" value="ECO:0007669"/>
    <property type="project" value="UniProtKB-KW"/>
</dbReference>
<evidence type="ECO:0000313" key="5">
    <source>
        <dbReference type="Proteomes" id="UP000507470"/>
    </source>
</evidence>
<dbReference type="AlphaFoldDB" id="A0A6J8F4Y2"/>
<name>A0A6J8F4Y2_MYTCO</name>
<dbReference type="PROSITE" id="PS50119">
    <property type="entry name" value="ZF_BBOX"/>
    <property type="match status" value="1"/>
</dbReference>
<accession>A0A6J8F4Y2</accession>
<dbReference type="EMBL" id="CACVKT020010430">
    <property type="protein sequence ID" value="CAC5426511.1"/>
    <property type="molecule type" value="Genomic_DNA"/>
</dbReference>
<dbReference type="OrthoDB" id="6087631at2759"/>
<dbReference type="InterPro" id="IPR047153">
    <property type="entry name" value="TRIM45/56/19-like"/>
</dbReference>
<keyword evidence="1" id="KW-0862">Zinc</keyword>
<organism evidence="4 5">
    <name type="scientific">Mytilus coruscus</name>
    <name type="common">Sea mussel</name>
    <dbReference type="NCBI Taxonomy" id="42192"/>
    <lineage>
        <taxon>Eukaryota</taxon>
        <taxon>Metazoa</taxon>
        <taxon>Spiralia</taxon>
        <taxon>Lophotrochozoa</taxon>
        <taxon>Mollusca</taxon>
        <taxon>Bivalvia</taxon>
        <taxon>Autobranchia</taxon>
        <taxon>Pteriomorphia</taxon>
        <taxon>Mytilida</taxon>
        <taxon>Mytiloidea</taxon>
        <taxon>Mytilidae</taxon>
        <taxon>Mytilinae</taxon>
        <taxon>Mytilus</taxon>
    </lineage>
</organism>
<dbReference type="Gene3D" id="3.30.160.60">
    <property type="entry name" value="Classic Zinc Finger"/>
    <property type="match status" value="1"/>
</dbReference>
<evidence type="ECO:0000259" key="3">
    <source>
        <dbReference type="PROSITE" id="PS50119"/>
    </source>
</evidence>
<reference evidence="4 5" key="1">
    <citation type="submission" date="2020-06" db="EMBL/GenBank/DDBJ databases">
        <authorList>
            <person name="Li R."/>
            <person name="Bekaert M."/>
        </authorList>
    </citation>
    <scope>NUCLEOTIDE SEQUENCE [LARGE SCALE GENOMIC DNA]</scope>
    <source>
        <strain evidence="5">wild</strain>
    </source>
</reference>
<feature type="domain" description="B box-type" evidence="3">
    <location>
        <begin position="2"/>
        <end position="52"/>
    </location>
</feature>
<feature type="coiled-coil region" evidence="2">
    <location>
        <begin position="143"/>
        <end position="196"/>
    </location>
</feature>
<gene>
    <name evidence="4" type="ORF">MCOR_58210</name>
</gene>
<dbReference type="Pfam" id="PF22586">
    <property type="entry name" value="ANCHR-like_BBOX"/>
    <property type="match status" value="1"/>
</dbReference>
<sequence length="255" mass="29547">MDTRHLCDICLSQHITQNAIVRCPECEENFCEKCKIYHKFAKSTKKHEIISIENVRKLPKFVQDIKMNCSEHDERFVLYCEAHEVPCCSHCLHKEHAGCRNITPFQNLFKNVKESSLFVDLQTSLSDLMTNIKNIIDDRTASLKNLTKQKTRCKKEIQMARKALNAYFDELEAGLLDNLQKIFTEKELEIQSILEDFELRKAKVSEMQKNVKVVKSIASEFQSFMAIRELTNSAITTETDLQHLFKSGSFDSINC</sequence>
<dbReference type="InterPro" id="IPR000315">
    <property type="entry name" value="Znf_B-box"/>
</dbReference>
<protein>
    <recommendedName>
        <fullName evidence="3">B box-type domain-containing protein</fullName>
    </recommendedName>
</protein>
<keyword evidence="5" id="KW-1185">Reference proteome</keyword>
<keyword evidence="2" id="KW-0175">Coiled coil</keyword>
<dbReference type="PANTHER" id="PTHR25462:SF296">
    <property type="entry name" value="MEIOTIC P26, ISOFORM F"/>
    <property type="match status" value="1"/>
</dbReference>
<dbReference type="Proteomes" id="UP000507470">
    <property type="component" value="Unassembled WGS sequence"/>
</dbReference>